<evidence type="ECO:0000313" key="2">
    <source>
        <dbReference type="Proteomes" id="UP000649617"/>
    </source>
</evidence>
<sequence length="463" mass="51118">MTIPQAAAMAETCAYMSQKHPDFSILAARIAVDDWALEGYGLSQPNFPCPVEICDFCNPVAVKAIPSSGTVLVSDDAFNDEVFLERVVPQLGALLDKGGTAVVLAYHGVFHVPERLGGIFGCNWKFKGTIKHEFVATHHLQNHFSPGQCQRPNFHSPNLLAVPEGEAMYLPTTGENHTPLAIHCTEQGGRLAYFGSVNFETDFVSLLKELCCLSRKSLKPCQPGPPCQPEAKFLLPCDILFTQGSIKSEFRDGRSLLKTACQLAASDLQKRDVPVIQVVKHEAGIYSLDNGRLAVFRLLQLAQVVGEIKVLMVPFDQNLWHKKFDSGSNHTQIRVRGSDYIIGNSLQSTTFPLAQLRKAQPSAQSAYPACAALLLEDVDSNDEGYPAGVAPSAPMRAGRPRRRHILQYSRAELRRMGWRGEQYLSHSQGRMAPFIEGMDSDSDFSYDDLRTMPENLLPTSWKG</sequence>
<evidence type="ECO:0000313" key="1">
    <source>
        <dbReference type="EMBL" id="CAE7210378.1"/>
    </source>
</evidence>
<keyword evidence="2" id="KW-1185">Reference proteome</keyword>
<dbReference type="EMBL" id="CAJNIZ010002425">
    <property type="protein sequence ID" value="CAE7210378.1"/>
    <property type="molecule type" value="Genomic_DNA"/>
</dbReference>
<reference evidence="1" key="1">
    <citation type="submission" date="2021-02" db="EMBL/GenBank/DDBJ databases">
        <authorList>
            <person name="Dougan E. K."/>
            <person name="Rhodes N."/>
            <person name="Thang M."/>
            <person name="Chan C."/>
        </authorList>
    </citation>
    <scope>NUCLEOTIDE SEQUENCE</scope>
</reference>
<dbReference type="AlphaFoldDB" id="A0A812JMZ7"/>
<organism evidence="1 2">
    <name type="scientific">Symbiodinium pilosum</name>
    <name type="common">Dinoflagellate</name>
    <dbReference type="NCBI Taxonomy" id="2952"/>
    <lineage>
        <taxon>Eukaryota</taxon>
        <taxon>Sar</taxon>
        <taxon>Alveolata</taxon>
        <taxon>Dinophyceae</taxon>
        <taxon>Suessiales</taxon>
        <taxon>Symbiodiniaceae</taxon>
        <taxon>Symbiodinium</taxon>
    </lineage>
</organism>
<accession>A0A812JMZ7</accession>
<name>A0A812JMZ7_SYMPI</name>
<protein>
    <submittedName>
        <fullName evidence="1">Uncharacterized protein</fullName>
    </submittedName>
</protein>
<dbReference type="Proteomes" id="UP000649617">
    <property type="component" value="Unassembled WGS sequence"/>
</dbReference>
<proteinExistence type="predicted"/>
<dbReference type="OrthoDB" id="414472at2759"/>
<comment type="caution">
    <text evidence="1">The sequence shown here is derived from an EMBL/GenBank/DDBJ whole genome shotgun (WGS) entry which is preliminary data.</text>
</comment>
<gene>
    <name evidence="1" type="ORF">SPIL2461_LOCUS2261</name>
</gene>